<gene>
    <name evidence="3" type="ORF">ACFVKH_18495</name>
</gene>
<feature type="transmembrane region" description="Helical" evidence="2">
    <location>
        <begin position="240"/>
        <end position="260"/>
    </location>
</feature>
<feature type="transmembrane region" description="Helical" evidence="2">
    <location>
        <begin position="148"/>
        <end position="169"/>
    </location>
</feature>
<feature type="transmembrane region" description="Helical" evidence="2">
    <location>
        <begin position="118"/>
        <end position="136"/>
    </location>
</feature>
<evidence type="ECO:0000256" key="1">
    <source>
        <dbReference type="SAM" id="MobiDB-lite"/>
    </source>
</evidence>
<keyword evidence="2" id="KW-1133">Transmembrane helix</keyword>
<sequence length="336" mass="36641">MSHSSSSLKSVVSTRNVVLFCIAWGLVSLIFFLLFSVPPPGGEHPAWFFYGITVLETGAFAIATLLCFRNWGSSQIVSGRGVWLLLGLGLLCFTLGNVLFFFWGTVWGLDPAVSLGDFFYILCYVFLILGMLRAVLPRRLNLEAMQWLTIAGIGLAGVALAIFLNYFAVAEAASLPRPSLMAAAYAQASPPPQPTETAPVVPPEGAAPDAAAEDPSAAPTAPAWIVSLDNYLSQYEEAAGWLYVIGDCILVVIAATMLVAFWGGRFSQSWKLIAIAAFCLYIADMFFAYRINAATYEEGELWEVFWTFSAIFFALGAVVEYAISTQSRRSSRRRRG</sequence>
<keyword evidence="2" id="KW-0812">Transmembrane</keyword>
<feature type="transmembrane region" description="Helical" evidence="2">
    <location>
        <begin position="304"/>
        <end position="323"/>
    </location>
</feature>
<name>A0ABW6IKW7_9CYAN</name>
<keyword evidence="2" id="KW-0472">Membrane</keyword>
<feature type="transmembrane region" description="Helical" evidence="2">
    <location>
        <begin position="272"/>
        <end position="292"/>
    </location>
</feature>
<evidence type="ECO:0000313" key="4">
    <source>
        <dbReference type="Proteomes" id="UP001600165"/>
    </source>
</evidence>
<dbReference type="RefSeq" id="WP_377967839.1">
    <property type="nucleotide sequence ID" value="NZ_JBHZOL010000103.1"/>
</dbReference>
<feature type="region of interest" description="Disordered" evidence="1">
    <location>
        <begin position="187"/>
        <end position="216"/>
    </location>
</feature>
<feature type="compositionally biased region" description="Low complexity" evidence="1">
    <location>
        <begin position="197"/>
        <end position="216"/>
    </location>
</feature>
<feature type="transmembrane region" description="Helical" evidence="2">
    <location>
        <begin position="47"/>
        <end position="71"/>
    </location>
</feature>
<proteinExistence type="predicted"/>
<comment type="caution">
    <text evidence="3">The sequence shown here is derived from an EMBL/GenBank/DDBJ whole genome shotgun (WGS) entry which is preliminary data.</text>
</comment>
<dbReference type="Proteomes" id="UP001600165">
    <property type="component" value="Unassembled WGS sequence"/>
</dbReference>
<reference evidence="3 4" key="1">
    <citation type="submission" date="2024-10" db="EMBL/GenBank/DDBJ databases">
        <authorList>
            <person name="Ratan Roy A."/>
            <person name="Morales Sandoval P.H."/>
            <person name="De Los Santos Villalobos S."/>
            <person name="Chakraborty S."/>
            <person name="Mukherjee J."/>
        </authorList>
    </citation>
    <scope>NUCLEOTIDE SEQUENCE [LARGE SCALE GENOMIC DNA]</scope>
    <source>
        <strain evidence="3 4">S1</strain>
    </source>
</reference>
<accession>A0ABW6IKW7</accession>
<keyword evidence="4" id="KW-1185">Reference proteome</keyword>
<evidence type="ECO:0000256" key="2">
    <source>
        <dbReference type="SAM" id="Phobius"/>
    </source>
</evidence>
<dbReference type="EMBL" id="JBHZOL010000103">
    <property type="protein sequence ID" value="MFE4108277.1"/>
    <property type="molecule type" value="Genomic_DNA"/>
</dbReference>
<organism evidence="3 4">
    <name type="scientific">Almyronema epifaneia S1</name>
    <dbReference type="NCBI Taxonomy" id="2991925"/>
    <lineage>
        <taxon>Bacteria</taxon>
        <taxon>Bacillati</taxon>
        <taxon>Cyanobacteriota</taxon>
        <taxon>Cyanophyceae</taxon>
        <taxon>Nodosilineales</taxon>
        <taxon>Nodosilineaceae</taxon>
        <taxon>Almyronema</taxon>
        <taxon>Almyronema epifaneia</taxon>
    </lineage>
</organism>
<feature type="transmembrane region" description="Helical" evidence="2">
    <location>
        <begin position="12"/>
        <end position="35"/>
    </location>
</feature>
<protein>
    <submittedName>
        <fullName evidence="3">Uncharacterized protein</fullName>
    </submittedName>
</protein>
<feature type="transmembrane region" description="Helical" evidence="2">
    <location>
        <begin position="83"/>
        <end position="106"/>
    </location>
</feature>
<evidence type="ECO:0000313" key="3">
    <source>
        <dbReference type="EMBL" id="MFE4108277.1"/>
    </source>
</evidence>